<feature type="binding site" evidence="4">
    <location>
        <position position="202"/>
    </location>
    <ligand>
        <name>Cu cation</name>
        <dbReference type="ChEBI" id="CHEBI:23378"/>
        <label>A</label>
    </ligand>
</feature>
<dbReference type="InterPro" id="IPR022740">
    <property type="entry name" value="Polyphenol_oxidase_C"/>
</dbReference>
<keyword evidence="2" id="KW-0883">Thioether bond</keyword>
<dbReference type="GO" id="GO:0046872">
    <property type="term" value="F:metal ion binding"/>
    <property type="evidence" value="ECO:0007669"/>
    <property type="project" value="UniProtKB-KW"/>
</dbReference>
<feature type="binding site" evidence="4">
    <location>
        <position position="333"/>
    </location>
    <ligand>
        <name>Cu cation</name>
        <dbReference type="ChEBI" id="CHEBI:23378"/>
        <label>B</label>
    </ligand>
</feature>
<comment type="cofactor">
    <cofactor evidence="4">
        <name>Cu(2+)</name>
        <dbReference type="ChEBI" id="CHEBI:29036"/>
    </cofactor>
    <text evidence="4">Binds 2 copper ions per subunit.</text>
</comment>
<keyword evidence="5" id="KW-1015">Disulfide bond</keyword>
<feature type="disulfide bond" evidence="5">
    <location>
        <begin position="105"/>
        <end position="120"/>
    </location>
</feature>
<evidence type="ECO:0000256" key="7">
    <source>
        <dbReference type="SAM" id="MobiDB-lite"/>
    </source>
</evidence>
<dbReference type="OrthoDB" id="6132182at2759"/>
<evidence type="ECO:0000256" key="3">
    <source>
        <dbReference type="ARBA" id="ARBA00023008"/>
    </source>
</evidence>
<evidence type="ECO:0000259" key="9">
    <source>
        <dbReference type="PROSITE" id="PS00498"/>
    </source>
</evidence>
<name>A0A834ZVC3_TETSI</name>
<accession>A0A834ZVC3</accession>
<dbReference type="PRINTS" id="PR00092">
    <property type="entry name" value="TYROSINASE"/>
</dbReference>
<dbReference type="InterPro" id="IPR008922">
    <property type="entry name" value="Di-copper_centre_dom_sf"/>
</dbReference>
<evidence type="ECO:0000313" key="10">
    <source>
        <dbReference type="EMBL" id="KAF8409312.1"/>
    </source>
</evidence>
<protein>
    <recommendedName>
        <fullName evidence="8 9">Tyrosinase copper-binding domain-containing protein</fullName>
    </recommendedName>
</protein>
<dbReference type="SUPFAM" id="SSF48056">
    <property type="entry name" value="Di-copper centre-containing domain"/>
    <property type="match status" value="1"/>
</dbReference>
<dbReference type="PROSITE" id="PS00498">
    <property type="entry name" value="TYROSINASE_2"/>
    <property type="match status" value="1"/>
</dbReference>
<dbReference type="EMBL" id="JABCRI010000003">
    <property type="protein sequence ID" value="KAF8409312.1"/>
    <property type="molecule type" value="Genomic_DNA"/>
</dbReference>
<dbReference type="InterPro" id="IPR050316">
    <property type="entry name" value="Tyrosinase/Hemocyanin"/>
</dbReference>
<evidence type="ECO:0000256" key="5">
    <source>
        <dbReference type="PIRSR" id="PIRSR000290-2"/>
    </source>
</evidence>
<keyword evidence="3 4" id="KW-0186">Copper</keyword>
<reference evidence="10 11" key="1">
    <citation type="submission" date="2020-04" db="EMBL/GenBank/DDBJ databases">
        <title>Plant Genome Project.</title>
        <authorList>
            <person name="Zhang R.-G."/>
        </authorList>
    </citation>
    <scope>NUCLEOTIDE SEQUENCE [LARGE SCALE GENOMIC DNA]</scope>
    <source>
        <strain evidence="10">YNK0</strain>
        <tissue evidence="10">Leaf</tissue>
    </source>
</reference>
<evidence type="ECO:0000259" key="8">
    <source>
        <dbReference type="PROSITE" id="PS00497"/>
    </source>
</evidence>
<dbReference type="OMA" id="FINNEHE"/>
<organism evidence="10 11">
    <name type="scientific">Tetracentron sinense</name>
    <name type="common">Spur-leaf</name>
    <dbReference type="NCBI Taxonomy" id="13715"/>
    <lineage>
        <taxon>Eukaryota</taxon>
        <taxon>Viridiplantae</taxon>
        <taxon>Streptophyta</taxon>
        <taxon>Embryophyta</taxon>
        <taxon>Tracheophyta</taxon>
        <taxon>Spermatophyta</taxon>
        <taxon>Magnoliopsida</taxon>
        <taxon>Trochodendrales</taxon>
        <taxon>Trochodendraceae</taxon>
        <taxon>Tetracentron</taxon>
    </lineage>
</organism>
<dbReference type="AlphaFoldDB" id="A0A834ZVC3"/>
<feature type="binding site" evidence="4">
    <location>
        <position position="211"/>
    </location>
    <ligand>
        <name>Cu cation</name>
        <dbReference type="ChEBI" id="CHEBI:23378"/>
        <label>A</label>
    </ligand>
</feature>
<feature type="cross-link" description="2'-(S-cysteinyl)-histidine (Cys-His)" evidence="6">
    <location>
        <begin position="185"/>
        <end position="202"/>
    </location>
</feature>
<evidence type="ECO:0000256" key="2">
    <source>
        <dbReference type="ARBA" id="ARBA00022784"/>
    </source>
</evidence>
<feature type="disulfide bond" evidence="5">
    <location>
        <begin position="119"/>
        <end position="182"/>
    </location>
</feature>
<dbReference type="Proteomes" id="UP000655225">
    <property type="component" value="Unassembled WGS sequence"/>
</dbReference>
<dbReference type="GO" id="GO:0046148">
    <property type="term" value="P:pigment biosynthetic process"/>
    <property type="evidence" value="ECO:0007669"/>
    <property type="project" value="InterPro"/>
</dbReference>
<dbReference type="Pfam" id="PF00264">
    <property type="entry name" value="Tyrosinase"/>
    <property type="match status" value="1"/>
</dbReference>
<evidence type="ECO:0000256" key="1">
    <source>
        <dbReference type="ARBA" id="ARBA00022723"/>
    </source>
</evidence>
<dbReference type="PANTHER" id="PTHR11474:SF76">
    <property type="entry name" value="SHKT DOMAIN-CONTAINING PROTEIN"/>
    <property type="match status" value="1"/>
</dbReference>
<dbReference type="InterPro" id="IPR016213">
    <property type="entry name" value="Polyphenol_oxidase"/>
</dbReference>
<keyword evidence="11" id="KW-1185">Reference proteome</keyword>
<gene>
    <name evidence="10" type="ORF">HHK36_005386</name>
</gene>
<keyword evidence="1 4" id="KW-0479">Metal-binding</keyword>
<proteinExistence type="predicted"/>
<dbReference type="GO" id="GO:0004097">
    <property type="term" value="F:catechol oxidase activity"/>
    <property type="evidence" value="ECO:0007669"/>
    <property type="project" value="InterPro"/>
</dbReference>
<dbReference type="InterPro" id="IPR002227">
    <property type="entry name" value="Tyrosinase_Cu-bd"/>
</dbReference>
<dbReference type="Pfam" id="PF12143">
    <property type="entry name" value="PPO1_KFDV"/>
    <property type="match status" value="1"/>
</dbReference>
<dbReference type="PIRSF" id="PIRSF000290">
    <property type="entry name" value="PPO_plant"/>
    <property type="match status" value="1"/>
</dbReference>
<feature type="compositionally biased region" description="Polar residues" evidence="7">
    <location>
        <begin position="42"/>
        <end position="62"/>
    </location>
</feature>
<feature type="domain" description="Tyrosinase copper-binding" evidence="8">
    <location>
        <begin position="202"/>
        <end position="219"/>
    </location>
</feature>
<dbReference type="PANTHER" id="PTHR11474">
    <property type="entry name" value="TYROSINASE FAMILY MEMBER"/>
    <property type="match status" value="1"/>
</dbReference>
<feature type="region of interest" description="Disordered" evidence="7">
    <location>
        <begin position="42"/>
        <end position="66"/>
    </location>
</feature>
<feature type="binding site" evidence="4">
    <location>
        <position position="181"/>
    </location>
    <ligand>
        <name>Cu cation</name>
        <dbReference type="ChEBI" id="CHEBI:23378"/>
        <label>A</label>
    </ligand>
</feature>
<evidence type="ECO:0000256" key="6">
    <source>
        <dbReference type="PIRSR" id="PIRSR000290-3"/>
    </source>
</evidence>
<evidence type="ECO:0000256" key="4">
    <source>
        <dbReference type="PIRSR" id="PIRSR000290-1"/>
    </source>
</evidence>
<evidence type="ECO:0000313" key="11">
    <source>
        <dbReference type="Proteomes" id="UP000655225"/>
    </source>
</evidence>
<comment type="caution">
    <text evidence="10">The sequence shown here is derived from an EMBL/GenBank/DDBJ whole genome shotgun (WGS) entry which is preliminary data.</text>
</comment>
<dbReference type="Gene3D" id="1.10.1280.10">
    <property type="entry name" value="Di-copper center containing domain from catechol oxidase"/>
    <property type="match status" value="1"/>
</dbReference>
<sequence length="531" mass="58634">MASLSPLNTTPTTASSSTRPFFQSSLVPIVGKQNYGIVHKVSCSNSRDGNQKSKQGSSSNGEGSLERMDRRNVLIGLGGLYGAAGLSADKYAYGAPVMPPDLSKCGPADLPEGAKPTNCCPPADLNIIDFKLPSKSSPMRVRPAAHLVDEEYLAKYNKAVALAKALPDDDPRSFMQQANVHCAYCDGAYDQIGFPDLELQVHNSWLFFPFHRYYLYFYEKILGKLIGDPTFTIPFWNWDSPPGMQLPAMYADPKSPLYDTLREAKHQPPTLMDLDYDGTETTLTGKQQLSSNLSIMYRQVVSSGKTAQLFLGSSYRAGDQPNPGAGSFENVPHGPVHRWCGDQTQPNGENMGNFYSAARDPIFYSHHSNVDRIRKRTARAREGPRLPRPNQSEIRLSRRGHSVAEIPANFKKSQGCPRIEEESRWRVPKKLGLGEGIELARDTFVKFDIYINDEDDKGSSPDTAEFAGSFVNVPHKHGKKNEKLKTCLRLGITDLLEDLEAEDDETVVVTLVPRQGKGVVTIGGIKIEFGS</sequence>
<dbReference type="PROSITE" id="PS00497">
    <property type="entry name" value="TYROSINASE_1"/>
    <property type="match status" value="1"/>
</dbReference>
<feature type="binding site" evidence="4">
    <location>
        <position position="337"/>
    </location>
    <ligand>
        <name>Cu cation</name>
        <dbReference type="ChEBI" id="CHEBI:23378"/>
        <label>B</label>
    </ligand>
</feature>
<feature type="binding site" evidence="4">
    <location>
        <position position="367"/>
    </location>
    <ligand>
        <name>Cu cation</name>
        <dbReference type="ChEBI" id="CHEBI:23378"/>
        <label>B</label>
    </ligand>
</feature>
<feature type="domain" description="Tyrosinase copper-binding" evidence="9">
    <location>
        <begin position="360"/>
        <end position="371"/>
    </location>
</feature>